<comment type="caution">
    <text evidence="1">The sequence shown here is derived from an EMBL/GenBank/DDBJ whole genome shotgun (WGS) entry which is preliminary data.</text>
</comment>
<dbReference type="RefSeq" id="WP_348738176.1">
    <property type="nucleotide sequence ID" value="NZ_CAXJRC010000013.1"/>
</dbReference>
<accession>A0ABP1F7V6</accession>
<dbReference type="EMBL" id="CAXJRC010000013">
    <property type="protein sequence ID" value="CAL2106402.1"/>
    <property type="molecule type" value="Genomic_DNA"/>
</dbReference>
<evidence type="ECO:0000313" key="2">
    <source>
        <dbReference type="Proteomes" id="UP001497602"/>
    </source>
</evidence>
<name>A0ABP1F7V6_9FLAO</name>
<evidence type="ECO:0000313" key="1">
    <source>
        <dbReference type="EMBL" id="CAL2106402.1"/>
    </source>
</evidence>
<protein>
    <submittedName>
        <fullName evidence="1">Uncharacterized protein</fullName>
    </submittedName>
</protein>
<organism evidence="1 2">
    <name type="scientific">Tenacibaculum vairaonense</name>
    <dbReference type="NCBI Taxonomy" id="3137860"/>
    <lineage>
        <taxon>Bacteria</taxon>
        <taxon>Pseudomonadati</taxon>
        <taxon>Bacteroidota</taxon>
        <taxon>Flavobacteriia</taxon>
        <taxon>Flavobacteriales</taxon>
        <taxon>Flavobacteriaceae</taxon>
        <taxon>Tenacibaculum</taxon>
    </lineage>
</organism>
<reference evidence="1 2" key="1">
    <citation type="submission" date="2024-05" db="EMBL/GenBank/DDBJ databases">
        <authorList>
            <person name="Duchaud E."/>
        </authorList>
    </citation>
    <scope>NUCLEOTIDE SEQUENCE [LARGE SCALE GENOMIC DNA]</scope>
    <source>
        <strain evidence="1">Ena-SAMPLE-TAB-13-05-2024-13:56:06:370-140305</strain>
    </source>
</reference>
<gene>
    <name evidence="1" type="ORF">T190115A13A_210056</name>
</gene>
<keyword evidence="2" id="KW-1185">Reference proteome</keyword>
<dbReference type="Proteomes" id="UP001497602">
    <property type="component" value="Unassembled WGS sequence"/>
</dbReference>
<proteinExistence type="predicted"/>
<sequence length="55" mass="6170">MLTNILKNKEIQVLKKQELKEINGNGGVDWWAFCRYPSNSMHPCCGTNPSALMCG</sequence>